<accession>A0ABU3NRB6</accession>
<dbReference type="Proteomes" id="UP001254165">
    <property type="component" value="Unassembled WGS sequence"/>
</dbReference>
<reference evidence="1 2" key="1">
    <citation type="submission" date="2023-07" db="EMBL/GenBank/DDBJ databases">
        <title>Novel species of Thermanaerothrix with wide hydrolytic capabilities.</title>
        <authorList>
            <person name="Zayulina K.S."/>
            <person name="Podosokorskaya O.A."/>
            <person name="Elcheninov A.G."/>
        </authorList>
    </citation>
    <scope>NUCLEOTIDE SEQUENCE [LARGE SCALE GENOMIC DNA]</scope>
    <source>
        <strain evidence="1 2">4228-RoL</strain>
    </source>
</reference>
<dbReference type="RefSeq" id="WP_315625588.1">
    <property type="nucleotide sequence ID" value="NZ_JAUHMF010000002.1"/>
</dbReference>
<organism evidence="1 2">
    <name type="scientific">Thermanaerothrix solaris</name>
    <dbReference type="NCBI Taxonomy" id="3058434"/>
    <lineage>
        <taxon>Bacteria</taxon>
        <taxon>Bacillati</taxon>
        <taxon>Chloroflexota</taxon>
        <taxon>Anaerolineae</taxon>
        <taxon>Anaerolineales</taxon>
        <taxon>Anaerolineaceae</taxon>
        <taxon>Thermanaerothrix</taxon>
    </lineage>
</organism>
<keyword evidence="2" id="KW-1185">Reference proteome</keyword>
<proteinExistence type="predicted"/>
<dbReference type="Pfam" id="PF05991">
    <property type="entry name" value="NYN_YacP"/>
    <property type="match status" value="1"/>
</dbReference>
<dbReference type="EMBL" id="JAUHMF010000002">
    <property type="protein sequence ID" value="MDT8898915.1"/>
    <property type="molecule type" value="Genomic_DNA"/>
</dbReference>
<sequence>MAYLIDGHNLIPKIPGLSLADPDDEMRLVEVVQALCRHQRKRAEVFFDQAPPGMAGSHRSGWVLVHFVRQGLTADEAIARRLRSLGGEARNWTVVSSDHRVQAEARAHGARVVSAEEFARWLQATDSSAPAKPSSKEAPLSPEEVDYWLRLFGEKKTNRRSSSKPK</sequence>
<evidence type="ECO:0000313" key="2">
    <source>
        <dbReference type="Proteomes" id="UP001254165"/>
    </source>
</evidence>
<evidence type="ECO:0000313" key="1">
    <source>
        <dbReference type="EMBL" id="MDT8898915.1"/>
    </source>
</evidence>
<dbReference type="InterPro" id="IPR010298">
    <property type="entry name" value="YacP-like"/>
</dbReference>
<protein>
    <submittedName>
        <fullName evidence="1">NYN domain-containing protein</fullName>
    </submittedName>
</protein>
<name>A0ABU3NRB6_9CHLR</name>
<comment type="caution">
    <text evidence="1">The sequence shown here is derived from an EMBL/GenBank/DDBJ whole genome shotgun (WGS) entry which is preliminary data.</text>
</comment>
<gene>
    <name evidence="1" type="ORF">QYE77_11635</name>
</gene>